<sequence length="633" mass="70400">MGAGKTCTKGKWVDIDIGKTETKPSYKDPCKNNITIAKNDNPSGLNGYKKYTHRFSRLHYVGGIYYNREKQDSIKVTDAGLYEKSVTVYYLDYDVTNALPLIVGLEKTWLTNEYYYYKKTSYTSASNQWKDEDRSVKQENQLPEKLSEISTKLTGLVVLNLRKINGKYYANGDTSSPPTINEDLQIQVTGPSTEYTIYKKYKHAPTGGKSNIRPLSTKNYGKNIPFDPPVYGTWCSEVYVYFWKEDSGHTNPLLLELKPTSGASSYYTLTSGGGKRWTKQSGITVGKLKTLLDRENCKRNYAHVVDISKTSKSGYICPSCNSKRVTVFPANRSDYSYCFHYLTGGSFYRVKNRGTEQTGITFPSTISSVFVYRYPKGPDGIPLLIYLPLSSNKWFERESLTSNNWTDVKDGNKPTSTFDKDKILKLLNKILPTVTINVGQTGISISGQHTTYRAPSGDGGGEQKQINLKRNNLYGNDVGFSHHIQDKSAFILGGITHNGLSLQGIPQNLVVKSVKAFYDGKNPTDKKNLLMLEFEKNNHGPRNNYVYYQKESKDKSGFTLLSEQKNKIDGDILANQLAEIKEKLETKTGDGSNAGAIAGGVFGTGLSGTAIGVGIWKGKVIVKAIVSVLKAGL</sequence>
<evidence type="ECO:0000313" key="2">
    <source>
        <dbReference type="Proteomes" id="UP000031512"/>
    </source>
</evidence>
<name>L1LCP5_THEEQ</name>
<evidence type="ECO:0000313" key="1">
    <source>
        <dbReference type="EMBL" id="EKX73020.1"/>
    </source>
</evidence>
<reference evidence="1 2" key="1">
    <citation type="journal article" date="2012" name="BMC Genomics">
        <title>Comparative genomic analysis and phylogenetic position of Theileria equi.</title>
        <authorList>
            <person name="Kappmeyer L.S."/>
            <person name="Thiagarajan M."/>
            <person name="Herndon D.R."/>
            <person name="Ramsay J.D."/>
            <person name="Caler E."/>
            <person name="Djikeng A."/>
            <person name="Gillespie J.J."/>
            <person name="Lau A.O."/>
            <person name="Roalson E.H."/>
            <person name="Silva J.C."/>
            <person name="Silva M.G."/>
            <person name="Suarez C.E."/>
            <person name="Ueti M.W."/>
            <person name="Nene V.M."/>
            <person name="Mealey R.H."/>
            <person name="Knowles D.P."/>
            <person name="Brayton K.A."/>
        </authorList>
    </citation>
    <scope>NUCLEOTIDE SEQUENCE [LARGE SCALE GENOMIC DNA]</scope>
    <source>
        <strain evidence="1 2">WA</strain>
    </source>
</reference>
<organism evidence="1 2">
    <name type="scientific">Theileria equi strain WA</name>
    <dbReference type="NCBI Taxonomy" id="1537102"/>
    <lineage>
        <taxon>Eukaryota</taxon>
        <taxon>Sar</taxon>
        <taxon>Alveolata</taxon>
        <taxon>Apicomplexa</taxon>
        <taxon>Aconoidasida</taxon>
        <taxon>Piroplasmida</taxon>
        <taxon>Theileriidae</taxon>
        <taxon>Theileria</taxon>
    </lineage>
</organism>
<dbReference type="AlphaFoldDB" id="L1LCP5"/>
<proteinExistence type="predicted"/>
<dbReference type="RefSeq" id="XP_004832472.1">
    <property type="nucleotide sequence ID" value="XM_004832415.1"/>
</dbReference>
<dbReference type="VEuPathDB" id="PiroplasmaDB:BEWA_015810"/>
<dbReference type="Proteomes" id="UP000031512">
    <property type="component" value="Unassembled WGS sequence"/>
</dbReference>
<accession>L1LCP5</accession>
<dbReference type="GeneID" id="15802684"/>
<comment type="caution">
    <text evidence="1">The sequence shown here is derived from an EMBL/GenBank/DDBJ whole genome shotgun (WGS) entry which is preliminary data.</text>
</comment>
<dbReference type="KEGG" id="beq:BEWA_015810"/>
<gene>
    <name evidence="1" type="ORF">BEWA_015810</name>
</gene>
<keyword evidence="2" id="KW-1185">Reference proteome</keyword>
<protein>
    <submittedName>
        <fullName evidence="1">Uncharacterized protein</fullName>
    </submittedName>
</protein>
<dbReference type="EMBL" id="ACOU01000004">
    <property type="protein sequence ID" value="EKX73020.1"/>
    <property type="molecule type" value="Genomic_DNA"/>
</dbReference>